<feature type="domain" description="VOC" evidence="4">
    <location>
        <begin position="4"/>
        <end position="116"/>
    </location>
</feature>
<organism evidence="5 6">
    <name type="scientific">Actinomycetospora chibensis</name>
    <dbReference type="NCBI Taxonomy" id="663606"/>
    <lineage>
        <taxon>Bacteria</taxon>
        <taxon>Bacillati</taxon>
        <taxon>Actinomycetota</taxon>
        <taxon>Actinomycetes</taxon>
        <taxon>Pseudonocardiales</taxon>
        <taxon>Pseudonocardiaceae</taxon>
        <taxon>Actinomycetospora</taxon>
    </lineage>
</organism>
<evidence type="ECO:0000256" key="3">
    <source>
        <dbReference type="ARBA" id="ARBA00023251"/>
    </source>
</evidence>
<comment type="similarity">
    <text evidence="1">Belongs to the bleomycin resistance protein family.</text>
</comment>
<evidence type="ECO:0000256" key="2">
    <source>
        <dbReference type="ARBA" id="ARBA00021572"/>
    </source>
</evidence>
<dbReference type="InterPro" id="IPR000335">
    <property type="entry name" value="Bleomycin-R"/>
</dbReference>
<proteinExistence type="inferred from homology"/>
<evidence type="ECO:0000256" key="1">
    <source>
        <dbReference type="ARBA" id="ARBA00011051"/>
    </source>
</evidence>
<dbReference type="EMBL" id="JBHSIM010000045">
    <property type="protein sequence ID" value="MFC4834924.1"/>
    <property type="molecule type" value="Genomic_DNA"/>
</dbReference>
<protein>
    <recommendedName>
        <fullName evidence="2">Bleomycin resistance protein</fullName>
    </recommendedName>
</protein>
<evidence type="ECO:0000313" key="5">
    <source>
        <dbReference type="EMBL" id="MFC4834924.1"/>
    </source>
</evidence>
<keyword evidence="3" id="KW-0046">Antibiotic resistance</keyword>
<evidence type="ECO:0000313" key="6">
    <source>
        <dbReference type="Proteomes" id="UP001595909"/>
    </source>
</evidence>
<reference evidence="6" key="1">
    <citation type="journal article" date="2019" name="Int. J. Syst. Evol. Microbiol.">
        <title>The Global Catalogue of Microorganisms (GCM) 10K type strain sequencing project: providing services to taxonomists for standard genome sequencing and annotation.</title>
        <authorList>
            <consortium name="The Broad Institute Genomics Platform"/>
            <consortium name="The Broad Institute Genome Sequencing Center for Infectious Disease"/>
            <person name="Wu L."/>
            <person name="Ma J."/>
        </authorList>
    </citation>
    <scope>NUCLEOTIDE SEQUENCE [LARGE SCALE GENOMIC DNA]</scope>
    <source>
        <strain evidence="6">CCUG 50347</strain>
    </source>
</reference>
<dbReference type="RefSeq" id="WP_274187545.1">
    <property type="nucleotide sequence ID" value="NZ_BAABHN010000045.1"/>
</dbReference>
<evidence type="ECO:0000259" key="4">
    <source>
        <dbReference type="PROSITE" id="PS51819"/>
    </source>
</evidence>
<sequence length="117" mass="12986">MSQRLVAIPILPVRDMDEALEFWSRLPHLTVEQYEGGGYAFVRHLGGEVIHLDHRPEMDTSANMAGCYLHVPGIDALHEALATAEMPVSDVRDEPWGMREFTLTDPSGNVVRLGCGD</sequence>
<accession>A0ABV9RN29</accession>
<gene>
    <name evidence="5" type="ORF">ACFPEL_21115</name>
</gene>
<dbReference type="Proteomes" id="UP001595909">
    <property type="component" value="Unassembled WGS sequence"/>
</dbReference>
<dbReference type="InterPro" id="IPR029068">
    <property type="entry name" value="Glyas_Bleomycin-R_OHBP_Dase"/>
</dbReference>
<dbReference type="Gene3D" id="3.10.180.10">
    <property type="entry name" value="2,3-Dihydroxybiphenyl 1,2-Dioxygenase, domain 1"/>
    <property type="match status" value="1"/>
</dbReference>
<dbReference type="InterPro" id="IPR004360">
    <property type="entry name" value="Glyas_Fos-R_dOase_dom"/>
</dbReference>
<name>A0ABV9RN29_9PSEU</name>
<dbReference type="PROSITE" id="PS51819">
    <property type="entry name" value="VOC"/>
    <property type="match status" value="1"/>
</dbReference>
<dbReference type="SUPFAM" id="SSF54593">
    <property type="entry name" value="Glyoxalase/Bleomycin resistance protein/Dihydroxybiphenyl dioxygenase"/>
    <property type="match status" value="1"/>
</dbReference>
<dbReference type="Pfam" id="PF00903">
    <property type="entry name" value="Glyoxalase"/>
    <property type="match status" value="1"/>
</dbReference>
<comment type="caution">
    <text evidence="5">The sequence shown here is derived from an EMBL/GenBank/DDBJ whole genome shotgun (WGS) entry which is preliminary data.</text>
</comment>
<dbReference type="CDD" id="cd08349">
    <property type="entry name" value="BLMA_like"/>
    <property type="match status" value="1"/>
</dbReference>
<dbReference type="InterPro" id="IPR037523">
    <property type="entry name" value="VOC_core"/>
</dbReference>
<keyword evidence="6" id="KW-1185">Reference proteome</keyword>